<organism evidence="3 4">
    <name type="scientific">Russula ochroleuca</name>
    <dbReference type="NCBI Taxonomy" id="152965"/>
    <lineage>
        <taxon>Eukaryota</taxon>
        <taxon>Fungi</taxon>
        <taxon>Dikarya</taxon>
        <taxon>Basidiomycota</taxon>
        <taxon>Agaricomycotina</taxon>
        <taxon>Agaricomycetes</taxon>
        <taxon>Russulales</taxon>
        <taxon>Russulaceae</taxon>
        <taxon>Russula</taxon>
    </lineage>
</organism>
<dbReference type="SUPFAM" id="SSF53383">
    <property type="entry name" value="PLP-dependent transferases"/>
    <property type="match status" value="1"/>
</dbReference>
<dbReference type="Gene3D" id="3.90.1150.10">
    <property type="entry name" value="Aspartate Aminotransferase, domain 1"/>
    <property type="match status" value="1"/>
</dbReference>
<dbReference type="InterPro" id="IPR015422">
    <property type="entry name" value="PyrdxlP-dep_Trfase_small"/>
</dbReference>
<gene>
    <name evidence="3" type="ORF">DFH94DRAFT_160832</name>
</gene>
<dbReference type="AlphaFoldDB" id="A0A9P5TCZ0"/>
<protein>
    <submittedName>
        <fullName evidence="3">PLP-dependent transferase</fullName>
    </submittedName>
</protein>
<evidence type="ECO:0000259" key="2">
    <source>
        <dbReference type="Pfam" id="PF00266"/>
    </source>
</evidence>
<dbReference type="InterPro" id="IPR015421">
    <property type="entry name" value="PyrdxlP-dep_Trfase_major"/>
</dbReference>
<dbReference type="InterPro" id="IPR015424">
    <property type="entry name" value="PyrdxlP-dep_Trfase"/>
</dbReference>
<name>A0A9P5TCZ0_9AGAM</name>
<keyword evidence="3" id="KW-0808">Transferase</keyword>
<dbReference type="PANTHER" id="PTHR43092">
    <property type="entry name" value="L-CYSTEINE DESULFHYDRASE"/>
    <property type="match status" value="1"/>
</dbReference>
<dbReference type="Proteomes" id="UP000759537">
    <property type="component" value="Unassembled WGS sequence"/>
</dbReference>
<evidence type="ECO:0000313" key="4">
    <source>
        <dbReference type="Proteomes" id="UP000759537"/>
    </source>
</evidence>
<evidence type="ECO:0000313" key="3">
    <source>
        <dbReference type="EMBL" id="KAF8485925.1"/>
    </source>
</evidence>
<proteinExistence type="predicted"/>
<accession>A0A9P5TCZ0</accession>
<dbReference type="PANTHER" id="PTHR43092:SF2">
    <property type="entry name" value="HERCYNYLCYSTEINE SULFOXIDE LYASE"/>
    <property type="match status" value="1"/>
</dbReference>
<reference evidence="3" key="1">
    <citation type="submission" date="2019-10" db="EMBL/GenBank/DDBJ databases">
        <authorList>
            <consortium name="DOE Joint Genome Institute"/>
            <person name="Kuo A."/>
            <person name="Miyauchi S."/>
            <person name="Kiss E."/>
            <person name="Drula E."/>
            <person name="Kohler A."/>
            <person name="Sanchez-Garcia M."/>
            <person name="Andreopoulos B."/>
            <person name="Barry K.W."/>
            <person name="Bonito G."/>
            <person name="Buee M."/>
            <person name="Carver A."/>
            <person name="Chen C."/>
            <person name="Cichocki N."/>
            <person name="Clum A."/>
            <person name="Culley D."/>
            <person name="Crous P.W."/>
            <person name="Fauchery L."/>
            <person name="Girlanda M."/>
            <person name="Hayes R."/>
            <person name="Keri Z."/>
            <person name="LaButti K."/>
            <person name="Lipzen A."/>
            <person name="Lombard V."/>
            <person name="Magnuson J."/>
            <person name="Maillard F."/>
            <person name="Morin E."/>
            <person name="Murat C."/>
            <person name="Nolan M."/>
            <person name="Ohm R."/>
            <person name="Pangilinan J."/>
            <person name="Pereira M."/>
            <person name="Perotto S."/>
            <person name="Peter M."/>
            <person name="Riley R."/>
            <person name="Sitrit Y."/>
            <person name="Stielow B."/>
            <person name="Szollosi G."/>
            <person name="Zifcakova L."/>
            <person name="Stursova M."/>
            <person name="Spatafora J.W."/>
            <person name="Tedersoo L."/>
            <person name="Vaario L.-M."/>
            <person name="Yamada A."/>
            <person name="Yan M."/>
            <person name="Wang P."/>
            <person name="Xu J."/>
            <person name="Bruns T."/>
            <person name="Baldrian P."/>
            <person name="Vilgalys R."/>
            <person name="Henrissat B."/>
            <person name="Grigoriev I.V."/>
            <person name="Hibbett D."/>
            <person name="Nagy L.G."/>
            <person name="Martin F.M."/>
        </authorList>
    </citation>
    <scope>NUCLEOTIDE SEQUENCE</scope>
    <source>
        <strain evidence="3">Prilba</strain>
    </source>
</reference>
<dbReference type="GO" id="GO:0016740">
    <property type="term" value="F:transferase activity"/>
    <property type="evidence" value="ECO:0007669"/>
    <property type="project" value="UniProtKB-KW"/>
</dbReference>
<dbReference type="OrthoDB" id="5978656at2759"/>
<dbReference type="Pfam" id="PF00266">
    <property type="entry name" value="Aminotran_5"/>
    <property type="match status" value="1"/>
</dbReference>
<dbReference type="Gene3D" id="3.40.640.10">
    <property type="entry name" value="Type I PLP-dependent aspartate aminotransferase-like (Major domain)"/>
    <property type="match status" value="1"/>
</dbReference>
<evidence type="ECO:0000256" key="1">
    <source>
        <dbReference type="ARBA" id="ARBA00022898"/>
    </source>
</evidence>
<feature type="domain" description="Aminotransferase class V" evidence="2">
    <location>
        <begin position="35"/>
        <end position="243"/>
    </location>
</feature>
<keyword evidence="1" id="KW-0663">Pyridoxal phosphate</keyword>
<keyword evidence="4" id="KW-1185">Reference proteome</keyword>
<dbReference type="InterPro" id="IPR000192">
    <property type="entry name" value="Aminotrans_V_dom"/>
</dbReference>
<dbReference type="EMBL" id="WHVB01000002">
    <property type="protein sequence ID" value="KAF8485925.1"/>
    <property type="molecule type" value="Genomic_DNA"/>
</dbReference>
<comment type="caution">
    <text evidence="3">The sequence shown here is derived from an EMBL/GenBank/DDBJ whole genome shotgun (WGS) entry which is preliminary data.</text>
</comment>
<sequence length="435" mass="49031">MTMPTQPPPPFGHQLRQYFGFETDYVNLNSGSYGSVPNPVLAATEASFRSIEGNIDRFIKLHLDEYLTPARHRMAKFLGAGPEEIVFVPSTSHGLNTVLRNLLWNEGDFIITATTTYNSIERTSQYIADLPPHPSVSVFELKFPTTRASVLQTFRAHLDAVNAQLQIAQCKIGNGTKLKAVAVIDSIASNPGVYLPWKEMVALCRERGILTVVDAAHSVGQEPNINLSETGPDFWTSNCYKWFYAHCPCAILYAPIRNQHLIQSPFPTPYSYVSPKEPQDQSHFVKLFEWTTTTDYSKYLSVNPALDFRQWLGGEQKINDYCRSLALSGGKLLSRLLGTSLLDPTGEFTLNMTNVELPLAPSILDNNTAFEFLLRNLLEGWRVSAAVFRHNGKWWVRVSAQVWNEISDFEYLAKALKDSCEKLDRKYQRKIAGKL</sequence>
<reference evidence="3" key="2">
    <citation type="journal article" date="2020" name="Nat. Commun.">
        <title>Large-scale genome sequencing of mycorrhizal fungi provides insights into the early evolution of symbiotic traits.</title>
        <authorList>
            <person name="Miyauchi S."/>
            <person name="Kiss E."/>
            <person name="Kuo A."/>
            <person name="Drula E."/>
            <person name="Kohler A."/>
            <person name="Sanchez-Garcia M."/>
            <person name="Morin E."/>
            <person name="Andreopoulos B."/>
            <person name="Barry K.W."/>
            <person name="Bonito G."/>
            <person name="Buee M."/>
            <person name="Carver A."/>
            <person name="Chen C."/>
            <person name="Cichocki N."/>
            <person name="Clum A."/>
            <person name="Culley D."/>
            <person name="Crous P.W."/>
            <person name="Fauchery L."/>
            <person name="Girlanda M."/>
            <person name="Hayes R.D."/>
            <person name="Keri Z."/>
            <person name="LaButti K."/>
            <person name="Lipzen A."/>
            <person name="Lombard V."/>
            <person name="Magnuson J."/>
            <person name="Maillard F."/>
            <person name="Murat C."/>
            <person name="Nolan M."/>
            <person name="Ohm R.A."/>
            <person name="Pangilinan J."/>
            <person name="Pereira M.F."/>
            <person name="Perotto S."/>
            <person name="Peter M."/>
            <person name="Pfister S."/>
            <person name="Riley R."/>
            <person name="Sitrit Y."/>
            <person name="Stielow J.B."/>
            <person name="Szollosi G."/>
            <person name="Zifcakova L."/>
            <person name="Stursova M."/>
            <person name="Spatafora J.W."/>
            <person name="Tedersoo L."/>
            <person name="Vaario L.M."/>
            <person name="Yamada A."/>
            <person name="Yan M."/>
            <person name="Wang P."/>
            <person name="Xu J."/>
            <person name="Bruns T."/>
            <person name="Baldrian P."/>
            <person name="Vilgalys R."/>
            <person name="Dunand C."/>
            <person name="Henrissat B."/>
            <person name="Grigoriev I.V."/>
            <person name="Hibbett D."/>
            <person name="Nagy L.G."/>
            <person name="Martin F.M."/>
        </authorList>
    </citation>
    <scope>NUCLEOTIDE SEQUENCE</scope>
    <source>
        <strain evidence="3">Prilba</strain>
    </source>
</reference>